<name>A0ABN1Y4T5_9ACTN</name>
<dbReference type="Pfam" id="PF19866">
    <property type="entry name" value="DUF6339"/>
    <property type="match status" value="1"/>
</dbReference>
<evidence type="ECO:0000256" key="6">
    <source>
        <dbReference type="PROSITE-ProRule" id="PRU01016"/>
    </source>
</evidence>
<dbReference type="InterPro" id="IPR029063">
    <property type="entry name" value="SAM-dependent_MTases_sf"/>
</dbReference>
<dbReference type="Gene3D" id="3.90.120.10">
    <property type="entry name" value="DNA Methylase, subunit A, domain 2"/>
    <property type="match status" value="1"/>
</dbReference>
<keyword evidence="2 6" id="KW-0489">Methyltransferase</keyword>
<dbReference type="PANTHER" id="PTHR10629:SF52">
    <property type="entry name" value="DNA (CYTOSINE-5)-METHYLTRANSFERASE 1"/>
    <property type="match status" value="1"/>
</dbReference>
<evidence type="ECO:0000256" key="2">
    <source>
        <dbReference type="ARBA" id="ARBA00022603"/>
    </source>
</evidence>
<comment type="similarity">
    <text evidence="6">Belongs to the class I-like SAM-binding methyltransferase superfamily. C5-methyltransferase family.</text>
</comment>
<sequence>MVFLMPQLLPAAIDRLCEEHRGRTIEELRTRAATSHPAMYYAATGGRRLPGSEVASLRRAVVAAAMENGFPLQSDKPPARKQAARFDVDVARILYRNTGIIPAEALSPRLWAFLSLVVMPDVTAWRFPGFNPRRVTGHDITRHVFGRLWWRAHLVGGQRLDPDDLYDALSVLGEEAFDQVFARRTSIGASAHLVCGILRAWQRFDIPDDEDATERAVFRDFLKRILRLRAFVSLDALGERELDEELGLLIHESLNAATGVSPGHAAGAPVVPPARAPLSIETGTSAGPEGFVAGTVTAAPVGDGGTARPFTAVDLCAGVGGMALGLERAGFEIAAAVEIDADSCDTLRTNRPGWPVVQEGLQQVDVGQTVLPGNVDLVVCGLPRSPYTSAGRQQATSDPRDALEAALRLIQAIRPRILVLENIPDFIGKPKFEEARAKVDAVVEELGYVIDRGTLDAEHFNVPQTRVHGFMVAMSPEDMRGFAWPGPFDGHRPSLGETLLPSMASRGWPQAVEWAARANGPAPLIVGGATGRGGADLGPARSKAIWARVGIYGGSLGDALPGPDFVLDDENGPEKGVLKLTMEQVALLQGLPPEWKVQGKKTSVYRQISQAVPPVVAEQLGHALVRVLTSGG</sequence>
<keyword evidence="5" id="KW-0680">Restriction system</keyword>
<evidence type="ECO:0000256" key="4">
    <source>
        <dbReference type="ARBA" id="ARBA00022691"/>
    </source>
</evidence>
<organism evidence="7 8">
    <name type="scientific">Kitasatospora putterlickiae</name>
    <dbReference type="NCBI Taxonomy" id="221725"/>
    <lineage>
        <taxon>Bacteria</taxon>
        <taxon>Bacillati</taxon>
        <taxon>Actinomycetota</taxon>
        <taxon>Actinomycetes</taxon>
        <taxon>Kitasatosporales</taxon>
        <taxon>Streptomycetaceae</taxon>
        <taxon>Kitasatospora</taxon>
    </lineage>
</organism>
<dbReference type="EMBL" id="BAAAKJ010000196">
    <property type="protein sequence ID" value="GAA1397925.1"/>
    <property type="molecule type" value="Genomic_DNA"/>
</dbReference>
<dbReference type="InterPro" id="IPR045920">
    <property type="entry name" value="DUF6339"/>
</dbReference>
<evidence type="ECO:0000256" key="3">
    <source>
        <dbReference type="ARBA" id="ARBA00022679"/>
    </source>
</evidence>
<dbReference type="PROSITE" id="PS51679">
    <property type="entry name" value="SAM_MT_C5"/>
    <property type="match status" value="1"/>
</dbReference>
<evidence type="ECO:0000256" key="5">
    <source>
        <dbReference type="ARBA" id="ARBA00022747"/>
    </source>
</evidence>
<reference evidence="7 8" key="1">
    <citation type="journal article" date="2019" name="Int. J. Syst. Evol. Microbiol.">
        <title>The Global Catalogue of Microorganisms (GCM) 10K type strain sequencing project: providing services to taxonomists for standard genome sequencing and annotation.</title>
        <authorList>
            <consortium name="The Broad Institute Genomics Platform"/>
            <consortium name="The Broad Institute Genome Sequencing Center for Infectious Disease"/>
            <person name="Wu L."/>
            <person name="Ma J."/>
        </authorList>
    </citation>
    <scope>NUCLEOTIDE SEQUENCE [LARGE SCALE GENOMIC DNA]</scope>
    <source>
        <strain evidence="7 8">JCM 12393</strain>
    </source>
</reference>
<dbReference type="PANTHER" id="PTHR10629">
    <property type="entry name" value="CYTOSINE-SPECIFIC METHYLTRANSFERASE"/>
    <property type="match status" value="1"/>
</dbReference>
<dbReference type="EC" id="2.1.1.37" evidence="1"/>
<keyword evidence="8" id="KW-1185">Reference proteome</keyword>
<dbReference type="Gene3D" id="3.40.50.150">
    <property type="entry name" value="Vaccinia Virus protein VP39"/>
    <property type="match status" value="1"/>
</dbReference>
<gene>
    <name evidence="7" type="ORF">GCM10009639_35850</name>
</gene>
<dbReference type="InterPro" id="IPR050390">
    <property type="entry name" value="C5-Methyltransferase"/>
</dbReference>
<evidence type="ECO:0000256" key="1">
    <source>
        <dbReference type="ARBA" id="ARBA00011975"/>
    </source>
</evidence>
<protein>
    <recommendedName>
        <fullName evidence="1">DNA (cytosine-5-)-methyltransferase</fullName>
        <ecNumber evidence="1">2.1.1.37</ecNumber>
    </recommendedName>
</protein>
<dbReference type="InterPro" id="IPR001525">
    <property type="entry name" value="C5_MeTfrase"/>
</dbReference>
<proteinExistence type="inferred from homology"/>
<evidence type="ECO:0000313" key="8">
    <source>
        <dbReference type="Proteomes" id="UP001499863"/>
    </source>
</evidence>
<keyword evidence="3 6" id="KW-0808">Transferase</keyword>
<dbReference type="PRINTS" id="PR00105">
    <property type="entry name" value="C5METTRFRASE"/>
</dbReference>
<accession>A0ABN1Y4T5</accession>
<dbReference type="SUPFAM" id="SSF53335">
    <property type="entry name" value="S-adenosyl-L-methionine-dependent methyltransferases"/>
    <property type="match status" value="1"/>
</dbReference>
<dbReference type="Pfam" id="PF00145">
    <property type="entry name" value="DNA_methylase"/>
    <property type="match status" value="2"/>
</dbReference>
<evidence type="ECO:0000313" key="7">
    <source>
        <dbReference type="EMBL" id="GAA1397925.1"/>
    </source>
</evidence>
<keyword evidence="4 6" id="KW-0949">S-adenosyl-L-methionine</keyword>
<dbReference type="RefSeq" id="WP_344336408.1">
    <property type="nucleotide sequence ID" value="NZ_BAAAKJ010000196.1"/>
</dbReference>
<comment type="caution">
    <text evidence="7">The sequence shown here is derived from an EMBL/GenBank/DDBJ whole genome shotgun (WGS) entry which is preliminary data.</text>
</comment>
<comment type="caution">
    <text evidence="6">Lacks conserved residue(s) required for the propagation of feature annotation.</text>
</comment>
<dbReference type="Proteomes" id="UP001499863">
    <property type="component" value="Unassembled WGS sequence"/>
</dbReference>